<reference evidence="1 2" key="1">
    <citation type="journal article" date="2017" name="Int. J. Syst. Evol. Microbiol.">
        <title>Bacillus mangrovi sp. nov., isolated from a sediment sample from a mangrove forest.</title>
        <authorList>
            <person name="Gupta V."/>
            <person name="Singh P.K."/>
            <person name="Korpole S."/>
            <person name="Tanuku N.R.S."/>
            <person name="Pinnaka A.K."/>
        </authorList>
    </citation>
    <scope>NUCLEOTIDE SEQUENCE [LARGE SCALE GENOMIC DNA]</scope>
    <source>
        <strain evidence="1 2">KCTC 33872</strain>
    </source>
</reference>
<dbReference type="EMBL" id="WMIB01000006">
    <property type="protein sequence ID" value="MTH53444.1"/>
    <property type="molecule type" value="Genomic_DNA"/>
</dbReference>
<organism evidence="1 2">
    <name type="scientific">Metabacillus mangrovi</name>
    <dbReference type="NCBI Taxonomy" id="1491830"/>
    <lineage>
        <taxon>Bacteria</taxon>
        <taxon>Bacillati</taxon>
        <taxon>Bacillota</taxon>
        <taxon>Bacilli</taxon>
        <taxon>Bacillales</taxon>
        <taxon>Bacillaceae</taxon>
        <taxon>Metabacillus</taxon>
    </lineage>
</organism>
<accession>A0A7X2V4U0</accession>
<sequence>MILLEHSLLTTSLLLSALRNSLNAPITVVTRFKAYPSELYRRLGAKYVIYSNSNKISFLVQ</sequence>
<keyword evidence="2" id="KW-1185">Reference proteome</keyword>
<evidence type="ECO:0000313" key="1">
    <source>
        <dbReference type="EMBL" id="MTH53444.1"/>
    </source>
</evidence>
<gene>
    <name evidence="1" type="ORF">GKZ89_08440</name>
</gene>
<dbReference type="Proteomes" id="UP000434639">
    <property type="component" value="Unassembled WGS sequence"/>
</dbReference>
<comment type="caution">
    <text evidence="1">The sequence shown here is derived from an EMBL/GenBank/DDBJ whole genome shotgun (WGS) entry which is preliminary data.</text>
</comment>
<evidence type="ECO:0000313" key="2">
    <source>
        <dbReference type="Proteomes" id="UP000434639"/>
    </source>
</evidence>
<protein>
    <recommendedName>
        <fullName evidence="3">RCK N-terminal domain-containing protein</fullName>
    </recommendedName>
</protein>
<dbReference type="AlphaFoldDB" id="A0A7X2V4U0"/>
<proteinExistence type="predicted"/>
<name>A0A7X2V4U0_9BACI</name>
<evidence type="ECO:0008006" key="3">
    <source>
        <dbReference type="Google" id="ProtNLM"/>
    </source>
</evidence>